<dbReference type="InterPro" id="IPR050482">
    <property type="entry name" value="Sensor_HK_TwoCompSys"/>
</dbReference>
<name>A0ABQ4JBK1_9ACTN</name>
<dbReference type="InterPro" id="IPR036890">
    <property type="entry name" value="HATPase_C_sf"/>
</dbReference>
<keyword evidence="2 5" id="KW-0418">Kinase</keyword>
<dbReference type="GO" id="GO:0016301">
    <property type="term" value="F:kinase activity"/>
    <property type="evidence" value="ECO:0007669"/>
    <property type="project" value="UniProtKB-KW"/>
</dbReference>
<evidence type="ECO:0000256" key="2">
    <source>
        <dbReference type="ARBA" id="ARBA00022777"/>
    </source>
</evidence>
<keyword evidence="1" id="KW-0808">Transferase</keyword>
<reference evidence="5 6" key="1">
    <citation type="submission" date="2021-01" db="EMBL/GenBank/DDBJ databases">
        <title>Whole genome shotgun sequence of Verrucosispora qiuiae NBRC 106684.</title>
        <authorList>
            <person name="Komaki H."/>
            <person name="Tamura T."/>
        </authorList>
    </citation>
    <scope>NUCLEOTIDE SEQUENCE [LARGE SCALE GENOMIC DNA]</scope>
    <source>
        <strain evidence="5 6">NBRC 106684</strain>
    </source>
</reference>
<dbReference type="Gene3D" id="3.30.565.10">
    <property type="entry name" value="Histidine kinase-like ATPase, C-terminal domain"/>
    <property type="match status" value="1"/>
</dbReference>
<evidence type="ECO:0000256" key="3">
    <source>
        <dbReference type="ARBA" id="ARBA00023012"/>
    </source>
</evidence>
<evidence type="ECO:0000256" key="1">
    <source>
        <dbReference type="ARBA" id="ARBA00022679"/>
    </source>
</evidence>
<dbReference type="Pfam" id="PF02518">
    <property type="entry name" value="HATPase_c"/>
    <property type="match status" value="1"/>
</dbReference>
<evidence type="ECO:0000313" key="5">
    <source>
        <dbReference type="EMBL" id="GIJ27548.1"/>
    </source>
</evidence>
<keyword evidence="6" id="KW-1185">Reference proteome</keyword>
<keyword evidence="3" id="KW-0902">Two-component regulatory system</keyword>
<dbReference type="Proteomes" id="UP000653076">
    <property type="component" value="Unassembled WGS sequence"/>
</dbReference>
<dbReference type="EMBL" id="BOPC01000034">
    <property type="protein sequence ID" value="GIJ27548.1"/>
    <property type="molecule type" value="Genomic_DNA"/>
</dbReference>
<feature type="domain" description="Histidine kinase/HSP90-like ATPase" evidence="4">
    <location>
        <begin position="319"/>
        <end position="397"/>
    </location>
</feature>
<gene>
    <name evidence="5" type="primary">liaS</name>
    <name evidence="5" type="ORF">Vqi01_27100</name>
</gene>
<dbReference type="SUPFAM" id="SSF55874">
    <property type="entry name" value="ATPase domain of HSP90 chaperone/DNA topoisomerase II/histidine kinase"/>
    <property type="match status" value="1"/>
</dbReference>
<protein>
    <submittedName>
        <fullName evidence="5">Histidine kinase</fullName>
    </submittedName>
</protein>
<comment type="caution">
    <text evidence="5">The sequence shown here is derived from an EMBL/GenBank/DDBJ whole genome shotgun (WGS) entry which is preliminary data.</text>
</comment>
<organism evidence="5 6">
    <name type="scientific">Micromonospora qiuiae</name>
    <dbReference type="NCBI Taxonomy" id="502268"/>
    <lineage>
        <taxon>Bacteria</taxon>
        <taxon>Bacillati</taxon>
        <taxon>Actinomycetota</taxon>
        <taxon>Actinomycetes</taxon>
        <taxon>Micromonosporales</taxon>
        <taxon>Micromonosporaceae</taxon>
        <taxon>Micromonospora</taxon>
    </lineage>
</organism>
<dbReference type="InterPro" id="IPR003594">
    <property type="entry name" value="HATPase_dom"/>
</dbReference>
<sequence>MPALPHLSAPPLGPALPARSAPHMVERPAASAFAFAFTRLPALLRLSCGLVGAAVALAVRTPPVRTELLLPATAALAAWSIWYALRAWRQGIGPALVAGDVMLTSVACLAIPVLVAPEVLPGEASWIAVLASTTVINAQAAAPVRWSIPAGLLVTVAYVIGAHTAGASAEATAHAATLLTQTGCAAMLTTVMRRRIARADAAFLTNQRATREALIARTAREAERQQNRDLHDTVLATLTMVGQGAVAGPTVALRERCAADLRTLAALAEARSMPGTARVDERLRAVLKRLPHLPVNADLPPCTVPPPVAEAIAESAHAALANVARHAPGASTLLRLRRLAGTVSVEVIDDGPGFDPAAVPAHRYGLREAVRGRMATVDGRADIHSAPGHGTRIRLEWSDVD</sequence>
<evidence type="ECO:0000259" key="4">
    <source>
        <dbReference type="Pfam" id="PF02518"/>
    </source>
</evidence>
<dbReference type="CDD" id="cd16917">
    <property type="entry name" value="HATPase_UhpB-NarQ-NarX-like"/>
    <property type="match status" value="1"/>
</dbReference>
<dbReference type="PANTHER" id="PTHR24421">
    <property type="entry name" value="NITRATE/NITRITE SENSOR PROTEIN NARX-RELATED"/>
    <property type="match status" value="1"/>
</dbReference>
<accession>A0ABQ4JBK1</accession>
<proteinExistence type="predicted"/>
<evidence type="ECO:0000313" key="6">
    <source>
        <dbReference type="Proteomes" id="UP000653076"/>
    </source>
</evidence>